<dbReference type="AlphaFoldDB" id="A0A074KTV3"/>
<reference evidence="1 2" key="1">
    <citation type="submission" date="2014-04" db="EMBL/GenBank/DDBJ databases">
        <title>Characterization and application of a salt tolerant electro-active bacterium.</title>
        <authorList>
            <person name="Yang L."/>
            <person name="Wei S."/>
            <person name="Tay Q.X.M."/>
        </authorList>
    </citation>
    <scope>NUCLEOTIDE SEQUENCE [LARGE SCALE GENOMIC DNA]</scope>
    <source>
        <strain evidence="1 2">LY1</strain>
    </source>
</reference>
<dbReference type="Pfam" id="PF13970">
    <property type="entry name" value="DUF4221"/>
    <property type="match status" value="1"/>
</dbReference>
<evidence type="ECO:0000313" key="1">
    <source>
        <dbReference type="EMBL" id="KEO73406.1"/>
    </source>
</evidence>
<keyword evidence="2" id="KW-1185">Reference proteome</keyword>
<sequence>MLAYVDTWNGKDYLHFVNPKNHTYYFYDFETRSIVNKILIEREGPNGIDEVWSTQAISQDTLISSTYKGLFFINDNSEIIFRALSNDSDINENHIPSFAYSGINDLKENVYQTALNPPIENENPYLFCDFNLDFRVQNPFIRYKDFWEEYTIYRQLSLQNLVEYGMYISHEPQSCRIGDKIIVSHKFSDDVAIIENQKIVNKKKLVGEHLESIDLKAYFNSYVIGERGPEFKKDRVTQYEGIFYDDNSELVYRFVLNAGESVLEDKVKGIKPVYQDSYLLVANKNLDKLGQLKVPNVLVNDNPTFIHQGRLYFLKRDQEFEDKCQFLVFELKGVE</sequence>
<dbReference type="EMBL" id="JMIH01000022">
    <property type="protein sequence ID" value="KEO73406.1"/>
    <property type="molecule type" value="Genomic_DNA"/>
</dbReference>
<accession>A0A074KTV3</accession>
<organism evidence="1 2">
    <name type="scientific">Anditalea andensis</name>
    <dbReference type="NCBI Taxonomy" id="1048983"/>
    <lineage>
        <taxon>Bacteria</taxon>
        <taxon>Pseudomonadati</taxon>
        <taxon>Bacteroidota</taxon>
        <taxon>Cytophagia</taxon>
        <taxon>Cytophagales</taxon>
        <taxon>Cytophagaceae</taxon>
        <taxon>Anditalea</taxon>
    </lineage>
</organism>
<protein>
    <submittedName>
        <fullName evidence="1">Uncharacterized protein</fullName>
    </submittedName>
</protein>
<comment type="caution">
    <text evidence="1">The sequence shown here is derived from an EMBL/GenBank/DDBJ whole genome shotgun (WGS) entry which is preliminary data.</text>
</comment>
<proteinExistence type="predicted"/>
<name>A0A074KTV3_9BACT</name>
<evidence type="ECO:0000313" key="2">
    <source>
        <dbReference type="Proteomes" id="UP000027821"/>
    </source>
</evidence>
<dbReference type="Proteomes" id="UP000027821">
    <property type="component" value="Unassembled WGS sequence"/>
</dbReference>
<gene>
    <name evidence="1" type="ORF">EL17_13785</name>
</gene>
<dbReference type="InterPro" id="IPR025316">
    <property type="entry name" value="DUF4221"/>
</dbReference>